<evidence type="ECO:0000313" key="2">
    <source>
        <dbReference type="EMBL" id="XCC62594.1"/>
    </source>
</evidence>
<feature type="transmembrane region" description="Helical" evidence="1">
    <location>
        <begin position="6"/>
        <end position="22"/>
    </location>
</feature>
<dbReference type="EMBL" id="CP117826">
    <property type="protein sequence ID" value="XCC62594.1"/>
    <property type="molecule type" value="Genomic_DNA"/>
</dbReference>
<dbReference type="AlphaFoldDB" id="A0AAU8A994"/>
<sequence length="96" mass="10163">MWSILIGIGLGAFEIYVLKKLISMMTAGKGGAGAAVPIVIAKLALILIVLWLFAEFVSLSAMVWCAAGIAAAMIGIPVILSIRMIKKYKRGGGERK</sequence>
<name>A0AAU8A994_9FIRM</name>
<gene>
    <name evidence="2" type="ORF">PUP29_01300</name>
</gene>
<keyword evidence="1" id="KW-1133">Transmembrane helix</keyword>
<feature type="transmembrane region" description="Helical" evidence="1">
    <location>
        <begin position="59"/>
        <end position="80"/>
    </location>
</feature>
<protein>
    <submittedName>
        <fullName evidence="2">Uncharacterized protein</fullName>
    </submittedName>
</protein>
<organism evidence="2">
    <name type="scientific">Christensenella massiliensis</name>
    <dbReference type="NCBI Taxonomy" id="1805714"/>
    <lineage>
        <taxon>Bacteria</taxon>
        <taxon>Bacillati</taxon>
        <taxon>Bacillota</taxon>
        <taxon>Clostridia</taxon>
        <taxon>Christensenellales</taxon>
        <taxon>Christensenellaceae</taxon>
        <taxon>Christensenella</taxon>
    </lineage>
</organism>
<keyword evidence="1" id="KW-0812">Transmembrane</keyword>
<proteinExistence type="predicted"/>
<reference evidence="2" key="1">
    <citation type="submission" date="2023-02" db="EMBL/GenBank/DDBJ databases">
        <title>Gut commensal Christensenella minuta modulates host metabolism via a new class of secondary bile acids.</title>
        <authorList>
            <person name="Liu C."/>
        </authorList>
    </citation>
    <scope>NUCLEOTIDE SEQUENCE</scope>
    <source>
        <strain evidence="2">CA70</strain>
    </source>
</reference>
<evidence type="ECO:0000256" key="1">
    <source>
        <dbReference type="SAM" id="Phobius"/>
    </source>
</evidence>
<feature type="transmembrane region" description="Helical" evidence="1">
    <location>
        <begin position="34"/>
        <end position="53"/>
    </location>
</feature>
<keyword evidence="1" id="KW-0472">Membrane</keyword>
<accession>A0AAU8A994</accession>
<dbReference type="RefSeq" id="WP_079547611.1">
    <property type="nucleotide sequence ID" value="NZ_CP117826.1"/>
</dbReference>